<dbReference type="Proteomes" id="UP000033452">
    <property type="component" value="Unassembled WGS sequence"/>
</dbReference>
<dbReference type="InterPro" id="IPR058240">
    <property type="entry name" value="rSAM_sf"/>
</dbReference>
<dbReference type="PANTHER" id="PTHR13932">
    <property type="entry name" value="COPROPORPHYRINIGEN III OXIDASE"/>
    <property type="match status" value="1"/>
</dbReference>
<evidence type="ECO:0000259" key="6">
    <source>
        <dbReference type="PROSITE" id="PS51918"/>
    </source>
</evidence>
<dbReference type="EMBL" id="JXYA01000011">
    <property type="protein sequence ID" value="KJZ11139.1"/>
    <property type="molecule type" value="Genomic_DNA"/>
</dbReference>
<feature type="domain" description="Radical SAM core" evidence="6">
    <location>
        <begin position="36"/>
        <end position="278"/>
    </location>
</feature>
<dbReference type="SFLD" id="SFLDS00029">
    <property type="entry name" value="Radical_SAM"/>
    <property type="match status" value="1"/>
</dbReference>
<dbReference type="PANTHER" id="PTHR13932:SF5">
    <property type="entry name" value="RADICAL S-ADENOSYL METHIONINE DOMAIN-CONTAINING PROTEIN 1, MITOCHONDRIAL"/>
    <property type="match status" value="1"/>
</dbReference>
<evidence type="ECO:0000313" key="8">
    <source>
        <dbReference type="Proteomes" id="UP000033452"/>
    </source>
</evidence>
<gene>
    <name evidence="7" type="ORF">TW77_06385</name>
</gene>
<dbReference type="AlphaFoldDB" id="A0A0F4QUW9"/>
<evidence type="ECO:0000313" key="7">
    <source>
        <dbReference type="EMBL" id="KJZ11139.1"/>
    </source>
</evidence>
<comment type="caution">
    <text evidence="7">The sequence shown here is derived from an EMBL/GenBank/DDBJ whole genome shotgun (WGS) entry which is preliminary data.</text>
</comment>
<dbReference type="GO" id="GO:0003824">
    <property type="term" value="F:catalytic activity"/>
    <property type="evidence" value="ECO:0007669"/>
    <property type="project" value="InterPro"/>
</dbReference>
<dbReference type="InterPro" id="IPR006638">
    <property type="entry name" value="Elp3/MiaA/NifB-like_rSAM"/>
</dbReference>
<dbReference type="PROSITE" id="PS51918">
    <property type="entry name" value="RADICAL_SAM"/>
    <property type="match status" value="1"/>
</dbReference>
<dbReference type="GO" id="GO:0051539">
    <property type="term" value="F:4 iron, 4 sulfur cluster binding"/>
    <property type="evidence" value="ECO:0007669"/>
    <property type="project" value="TreeGrafter"/>
</dbReference>
<dbReference type="Gene3D" id="3.20.20.70">
    <property type="entry name" value="Aldolase class I"/>
    <property type="match status" value="1"/>
</dbReference>
<accession>A0A0F4QUW9</accession>
<keyword evidence="3" id="KW-0479">Metal-binding</keyword>
<evidence type="ECO:0000256" key="3">
    <source>
        <dbReference type="ARBA" id="ARBA00022723"/>
    </source>
</evidence>
<keyword evidence="2" id="KW-0949">S-adenosyl-L-methionine</keyword>
<dbReference type="PATRIC" id="fig|43658.5.peg.1344"/>
<sequence>MYTSVYPITYYFYPILEVLSRPSLQQDFERTLDSERNHDAEAVLYLHIPYCQDLCKFCPFHVRVQNRAEIMYRYVDAMCAEIDMLSQRRYTADIEYQAVYFGGGSPSTLPPELIEQLIVKLRNTFKFKPDCEWSFEGEPNTLSDITRLNILKEHGISRISYGVQTFDPKMRDLLNINADLENVHKCLELGRKLEFSDINIDMMYNLPGQDINQLNLDCAQLERDQYDSIDYYNLHYYGFPKSFLSRMDSGDIPPKPSEFSQVAQYLQLKQRLQELGYCNPADQHFSKFKTLNHFMRLLWGGGYGQHSAETVAIGSSARGYINGQVYLNEERDSTYVKRVNKGELPLMRFSDSLEVPANRGALFGLKFFRIEKRFTDAIRSIPAGLIEQWMKEGLMYETAEAFHVTEQGKLWLVNMGYDLMEDRQTGLAGMSRESLESSSATRTGTF</sequence>
<dbReference type="GO" id="GO:0006779">
    <property type="term" value="P:porphyrin-containing compound biosynthetic process"/>
    <property type="evidence" value="ECO:0007669"/>
    <property type="project" value="TreeGrafter"/>
</dbReference>
<organism evidence="7 8">
    <name type="scientific">Pseudoalteromonas rubra</name>
    <dbReference type="NCBI Taxonomy" id="43658"/>
    <lineage>
        <taxon>Bacteria</taxon>
        <taxon>Pseudomonadati</taxon>
        <taxon>Pseudomonadota</taxon>
        <taxon>Gammaproteobacteria</taxon>
        <taxon>Alteromonadales</taxon>
        <taxon>Pseudoalteromonadaceae</taxon>
        <taxon>Pseudoalteromonas</taxon>
    </lineage>
</organism>
<reference evidence="7 8" key="1">
    <citation type="journal article" date="2015" name="BMC Genomics">
        <title>Genome mining reveals unlocked bioactive potential of marine Gram-negative bacteria.</title>
        <authorList>
            <person name="Machado H."/>
            <person name="Sonnenschein E.C."/>
            <person name="Melchiorsen J."/>
            <person name="Gram L."/>
        </authorList>
    </citation>
    <scope>NUCLEOTIDE SEQUENCE [LARGE SCALE GENOMIC DNA]</scope>
    <source>
        <strain evidence="7 8">S2471</strain>
    </source>
</reference>
<dbReference type="SMART" id="SM00729">
    <property type="entry name" value="Elp3"/>
    <property type="match status" value="1"/>
</dbReference>
<evidence type="ECO:0000256" key="5">
    <source>
        <dbReference type="ARBA" id="ARBA00023014"/>
    </source>
</evidence>
<protein>
    <recommendedName>
        <fullName evidence="6">Radical SAM core domain-containing protein</fullName>
    </recommendedName>
</protein>
<dbReference type="SUPFAM" id="SSF102114">
    <property type="entry name" value="Radical SAM enzymes"/>
    <property type="match status" value="1"/>
</dbReference>
<dbReference type="SFLD" id="SFLDG01065">
    <property type="entry name" value="anaerobic_coproporphyrinogen-I"/>
    <property type="match status" value="1"/>
</dbReference>
<comment type="cofactor">
    <cofactor evidence="1">
        <name>[4Fe-4S] cluster</name>
        <dbReference type="ChEBI" id="CHEBI:49883"/>
    </cofactor>
</comment>
<name>A0A0F4QUW9_9GAMM</name>
<dbReference type="Pfam" id="PF04055">
    <property type="entry name" value="Radical_SAM"/>
    <property type="match status" value="1"/>
</dbReference>
<dbReference type="InterPro" id="IPR007197">
    <property type="entry name" value="rSAM"/>
</dbReference>
<dbReference type="InterPro" id="IPR013785">
    <property type="entry name" value="Aldolase_TIM"/>
</dbReference>
<dbReference type="RefSeq" id="WP_046004133.1">
    <property type="nucleotide sequence ID" value="NZ_JXYA01000011.1"/>
</dbReference>
<keyword evidence="8" id="KW-1185">Reference proteome</keyword>
<evidence type="ECO:0000256" key="2">
    <source>
        <dbReference type="ARBA" id="ARBA00022691"/>
    </source>
</evidence>
<evidence type="ECO:0000256" key="1">
    <source>
        <dbReference type="ARBA" id="ARBA00001966"/>
    </source>
</evidence>
<keyword evidence="4" id="KW-0408">Iron</keyword>
<proteinExistence type="predicted"/>
<evidence type="ECO:0000256" key="4">
    <source>
        <dbReference type="ARBA" id="ARBA00023004"/>
    </source>
</evidence>
<dbReference type="GO" id="GO:0005737">
    <property type="term" value="C:cytoplasm"/>
    <property type="evidence" value="ECO:0007669"/>
    <property type="project" value="TreeGrafter"/>
</dbReference>
<dbReference type="GO" id="GO:0046872">
    <property type="term" value="F:metal ion binding"/>
    <property type="evidence" value="ECO:0007669"/>
    <property type="project" value="UniProtKB-KW"/>
</dbReference>
<dbReference type="InterPro" id="IPR034505">
    <property type="entry name" value="Coproporphyrinogen-III_oxidase"/>
</dbReference>
<keyword evidence="5" id="KW-0411">Iron-sulfur</keyword>